<dbReference type="PROSITE" id="PS50005">
    <property type="entry name" value="TPR"/>
    <property type="match status" value="1"/>
</dbReference>
<evidence type="ECO:0000313" key="4">
    <source>
        <dbReference type="Proteomes" id="UP000766486"/>
    </source>
</evidence>
<evidence type="ECO:0000259" key="2">
    <source>
        <dbReference type="Pfam" id="PF12770"/>
    </source>
</evidence>
<proteinExistence type="predicted"/>
<dbReference type="InterPro" id="IPR019734">
    <property type="entry name" value="TPR_rpt"/>
</dbReference>
<dbReference type="Pfam" id="PF12770">
    <property type="entry name" value="CHAT"/>
    <property type="match status" value="1"/>
</dbReference>
<keyword evidence="1" id="KW-0802">TPR repeat</keyword>
<dbReference type="EMBL" id="CABFNS010000919">
    <property type="protein sequence ID" value="VUC35738.1"/>
    <property type="molecule type" value="Genomic_DNA"/>
</dbReference>
<keyword evidence="4" id="KW-1185">Reference proteome</keyword>
<comment type="caution">
    <text evidence="3">The sequence shown here is derived from an EMBL/GenBank/DDBJ whole genome shotgun (WGS) entry which is preliminary data.</text>
</comment>
<dbReference type="InterPro" id="IPR011990">
    <property type="entry name" value="TPR-like_helical_dom_sf"/>
</dbReference>
<evidence type="ECO:0000313" key="3">
    <source>
        <dbReference type="EMBL" id="VUC35738.1"/>
    </source>
</evidence>
<evidence type="ECO:0000256" key="1">
    <source>
        <dbReference type="PROSITE-ProRule" id="PRU00339"/>
    </source>
</evidence>
<name>A0ABY6UZX2_BIOOC</name>
<dbReference type="SUPFAM" id="SSF48452">
    <property type="entry name" value="TPR-like"/>
    <property type="match status" value="1"/>
</dbReference>
<protein>
    <recommendedName>
        <fullName evidence="2">CHAT domain-containing protein</fullName>
    </recommendedName>
</protein>
<dbReference type="InterPro" id="IPR024983">
    <property type="entry name" value="CHAT_dom"/>
</dbReference>
<organism evidence="3 4">
    <name type="scientific">Bionectria ochroleuca</name>
    <name type="common">Gliocladium roseum</name>
    <dbReference type="NCBI Taxonomy" id="29856"/>
    <lineage>
        <taxon>Eukaryota</taxon>
        <taxon>Fungi</taxon>
        <taxon>Dikarya</taxon>
        <taxon>Ascomycota</taxon>
        <taxon>Pezizomycotina</taxon>
        <taxon>Sordariomycetes</taxon>
        <taxon>Hypocreomycetidae</taxon>
        <taxon>Hypocreales</taxon>
        <taxon>Bionectriaceae</taxon>
        <taxon>Clonostachys</taxon>
    </lineage>
</organism>
<sequence>MSHILAAAYIDKYINAQEEHDGNEGIRLLQESLGEAQENSLERDKRLELLGAAYWLRYENLGHLADIDASITHLESAISIIPKDQDQLIFQLKSLGRRYKSRYRKSHEEGDLEAAISKFSRVLDLTKEDHPEWPDHASDLAAVYQLRYADFGGEVYVDLAIRHLESALKVTPQAHTERAARLHDLATSYYARYHWYEMKEDLDVALQLSQEALDLTPENDSSRADRLHTLGMSYSALYGREPRREFREKSFELTQQSVLMTPKDDPYRSIRLKTLGSEYHSRFIDMNSKVDLDAAIEVYEEAADLAPQNQMEKADALYLLGVGIYHRYSLLDTEDDLDKSIEVLRTSFAIIPPTHPQRGRQLAHMAIIYRDRYKKRGQEADIEAAIELYRESLHNKTSPISARIGSGMSLFDIHINRQDWSAAAEDISTSVFLIPHLTPRFINHQDKQYLLSQVPGVLSLASHAAAVSLRAEKPPYEAVRLLEIGRGTIISSLGDLRSDVSDLQQEHPELAAEYIQLCTQLDGIERQAKEPTAHMLWAQEGSHRYNASQKMDDLIQVIQRLPGFESFLVGLSEIDLKNAAVDGPIVVVNTTIFRCDALLIEQDQIRSLLLPQLDYDDIESYSEAVSGSKMFNLGVLEWLWSVLAKPILDTLGFIDTPTTDWPRIWWVPTGLLTKFPIHAAGNHVPGSTDTVLDRVVSSYSSSIKAIIQSRANRSSIADSTNNAKPEKAVLVATKDLLGAPKEVDDLHRICESIGLQVTKPLPRKAEVLAALNDCHLFHFAGHGQSDFSDPSNSAIILDDQRLTVSSLIKLNLQSHKPFLAYLSACGTGQMRYNDLSDEGLHLISAFQLAGFQHVIGTLWEVNDEFCTKMARTIYDWMKMHGISDQSLVSGLHHTSRNLRDEWVLNNTSRTVIASSTENSGKERSAVVRDMVSCDDVPLYWVPFVHFGI</sequence>
<reference evidence="3 4" key="1">
    <citation type="submission" date="2019-06" db="EMBL/GenBank/DDBJ databases">
        <authorList>
            <person name="Broberg M."/>
        </authorList>
    </citation>
    <scope>NUCLEOTIDE SEQUENCE [LARGE SCALE GENOMIC DNA]</scope>
</reference>
<dbReference type="Proteomes" id="UP000766486">
    <property type="component" value="Unassembled WGS sequence"/>
</dbReference>
<feature type="domain" description="CHAT" evidence="2">
    <location>
        <begin position="635"/>
        <end position="947"/>
    </location>
</feature>
<feature type="repeat" description="TPR" evidence="1">
    <location>
        <begin position="186"/>
        <end position="219"/>
    </location>
</feature>
<gene>
    <name evidence="3" type="ORF">CLO192961_LOCUS426824</name>
</gene>
<dbReference type="Gene3D" id="1.25.40.10">
    <property type="entry name" value="Tetratricopeptide repeat domain"/>
    <property type="match status" value="3"/>
</dbReference>
<accession>A0ABY6UZX2</accession>